<dbReference type="RefSeq" id="WP_281395036.1">
    <property type="nucleotide sequence ID" value="NZ_JACHIN010000001.1"/>
</dbReference>
<dbReference type="EMBL" id="JACHIN010000001">
    <property type="protein sequence ID" value="MBB5075285.1"/>
    <property type="molecule type" value="Genomic_DNA"/>
</dbReference>
<sequence>MNEVFFLTSWIIPAIALFLIIYWAVRLAIRHERYRREGPKV</sequence>
<proteinExistence type="predicted"/>
<keyword evidence="1" id="KW-1133">Transmembrane helix</keyword>
<comment type="caution">
    <text evidence="2">The sequence shown here is derived from an EMBL/GenBank/DDBJ whole genome shotgun (WGS) entry which is preliminary data.</text>
</comment>
<feature type="transmembrane region" description="Helical" evidence="1">
    <location>
        <begin position="6"/>
        <end position="25"/>
    </location>
</feature>
<keyword evidence="1" id="KW-0812">Transmembrane</keyword>
<keyword evidence="2" id="KW-0282">Flagellum</keyword>
<accession>A0A7W7ZWW0</accession>
<gene>
    <name evidence="2" type="ORF">HNR40_000731</name>
</gene>
<organism evidence="2 3">
    <name type="scientific">Nonomuraea endophytica</name>
    <dbReference type="NCBI Taxonomy" id="714136"/>
    <lineage>
        <taxon>Bacteria</taxon>
        <taxon>Bacillati</taxon>
        <taxon>Actinomycetota</taxon>
        <taxon>Actinomycetes</taxon>
        <taxon>Streptosporangiales</taxon>
        <taxon>Streptosporangiaceae</taxon>
        <taxon>Nonomuraea</taxon>
    </lineage>
</organism>
<evidence type="ECO:0000313" key="2">
    <source>
        <dbReference type="EMBL" id="MBB5075285.1"/>
    </source>
</evidence>
<keyword evidence="2" id="KW-0966">Cell projection</keyword>
<evidence type="ECO:0000313" key="3">
    <source>
        <dbReference type="Proteomes" id="UP000568380"/>
    </source>
</evidence>
<keyword evidence="1" id="KW-0472">Membrane</keyword>
<reference evidence="2 3" key="1">
    <citation type="submission" date="2020-08" db="EMBL/GenBank/DDBJ databases">
        <title>Genomic Encyclopedia of Type Strains, Phase IV (KMG-IV): sequencing the most valuable type-strain genomes for metagenomic binning, comparative biology and taxonomic classification.</title>
        <authorList>
            <person name="Goeker M."/>
        </authorList>
    </citation>
    <scope>NUCLEOTIDE SEQUENCE [LARGE SCALE GENOMIC DNA]</scope>
    <source>
        <strain evidence="2 3">DSM 45385</strain>
    </source>
</reference>
<evidence type="ECO:0000256" key="1">
    <source>
        <dbReference type="SAM" id="Phobius"/>
    </source>
</evidence>
<dbReference type="Proteomes" id="UP000568380">
    <property type="component" value="Unassembled WGS sequence"/>
</dbReference>
<protein>
    <submittedName>
        <fullName evidence="2">Flagellar biogenesis protein FliO</fullName>
    </submittedName>
</protein>
<keyword evidence="2" id="KW-0969">Cilium</keyword>
<dbReference type="AlphaFoldDB" id="A0A7W7ZWW0"/>
<name>A0A7W7ZWW0_9ACTN</name>
<keyword evidence="3" id="KW-1185">Reference proteome</keyword>